<evidence type="ECO:0000313" key="3">
    <source>
        <dbReference type="Proteomes" id="UP000031843"/>
    </source>
</evidence>
<dbReference type="RefSeq" id="WP_043357234.1">
    <property type="nucleotide sequence ID" value="NZ_CP010537.1"/>
</dbReference>
<evidence type="ECO:0000313" key="2">
    <source>
        <dbReference type="EMBL" id="AJG24881.1"/>
    </source>
</evidence>
<dbReference type="Gene3D" id="3.30.2310.20">
    <property type="entry name" value="RelE-like"/>
    <property type="match status" value="1"/>
</dbReference>
<protein>
    <recommendedName>
        <fullName evidence="4">Type II toxin-antitoxin system RelE/ParE family toxin</fullName>
    </recommendedName>
</protein>
<reference evidence="2 3" key="1">
    <citation type="journal article" date="2015" name="Genome Announc.">
        <title>Complete Genome Sequence of Cupriavidus basilensis 4G11, Isolated from the Oak Ridge Field Research Center Site.</title>
        <authorList>
            <person name="Ray J."/>
            <person name="Waters R.J."/>
            <person name="Skerker J.M."/>
            <person name="Kuehl J.V."/>
            <person name="Price M.N."/>
            <person name="Huang J."/>
            <person name="Chakraborty R."/>
            <person name="Arkin A.P."/>
            <person name="Deutschbauer A."/>
        </authorList>
    </citation>
    <scope>NUCLEOTIDE SEQUENCE [LARGE SCALE GENOMIC DNA]</scope>
    <source>
        <strain evidence="2">4G11</strain>
    </source>
</reference>
<dbReference type="EMBL" id="CP010537">
    <property type="protein sequence ID" value="AJG24881.1"/>
    <property type="molecule type" value="Genomic_DNA"/>
</dbReference>
<organism evidence="2 3">
    <name type="scientific">Cupriavidus basilensis</name>
    <dbReference type="NCBI Taxonomy" id="68895"/>
    <lineage>
        <taxon>Bacteria</taxon>
        <taxon>Pseudomonadati</taxon>
        <taxon>Pseudomonadota</taxon>
        <taxon>Betaproteobacteria</taxon>
        <taxon>Burkholderiales</taxon>
        <taxon>Burkholderiaceae</taxon>
        <taxon>Cupriavidus</taxon>
    </lineage>
</organism>
<dbReference type="InterPro" id="IPR035093">
    <property type="entry name" value="RelE/ParE_toxin_dom_sf"/>
</dbReference>
<name>A0A0C4YWK5_9BURK</name>
<dbReference type="KEGG" id="cbw:RR42_s3305"/>
<dbReference type="AlphaFoldDB" id="A0A0C4YWK5"/>
<dbReference type="OrthoDB" id="9798046at2"/>
<sequence>MKVVFLESAKQDLIDLRRYLVRFKPEGTWLAVKKQIQEKVAHIAEFPASGTRPDELAGFADGFRQHLTHQQRIIYRVAPDTDTVYIHIICGQVQDFEEFLSQRLTRPW</sequence>
<accession>A0A0C4YWK5</accession>
<proteinExistence type="predicted"/>
<dbReference type="STRING" id="68895.RR42_s3305"/>
<gene>
    <name evidence="2" type="ORF">RR42_s3305</name>
</gene>
<keyword evidence="3" id="KW-1185">Reference proteome</keyword>
<dbReference type="Proteomes" id="UP000031843">
    <property type="component" value="Chromosome secondary"/>
</dbReference>
<evidence type="ECO:0000256" key="1">
    <source>
        <dbReference type="ARBA" id="ARBA00022649"/>
    </source>
</evidence>
<dbReference type="InterPro" id="IPR007712">
    <property type="entry name" value="RelE/ParE_toxin"/>
</dbReference>
<keyword evidence="1" id="KW-1277">Toxin-antitoxin system</keyword>
<evidence type="ECO:0008006" key="4">
    <source>
        <dbReference type="Google" id="ProtNLM"/>
    </source>
</evidence>
<dbReference type="Pfam" id="PF05016">
    <property type="entry name" value="ParE_toxin"/>
    <property type="match status" value="1"/>
</dbReference>